<organism evidence="2 3">
    <name type="scientific">Candidatus Desulfosporosinus infrequens</name>
    <dbReference type="NCBI Taxonomy" id="2043169"/>
    <lineage>
        <taxon>Bacteria</taxon>
        <taxon>Bacillati</taxon>
        <taxon>Bacillota</taxon>
        <taxon>Clostridia</taxon>
        <taxon>Eubacteriales</taxon>
        <taxon>Desulfitobacteriaceae</taxon>
        <taxon>Desulfosporosinus</taxon>
    </lineage>
</organism>
<accession>A0A2U3LPH5</accession>
<evidence type="ECO:0000313" key="3">
    <source>
        <dbReference type="Proteomes" id="UP000238916"/>
    </source>
</evidence>
<evidence type="ECO:0000256" key="1">
    <source>
        <dbReference type="SAM" id="Phobius"/>
    </source>
</evidence>
<feature type="transmembrane region" description="Helical" evidence="1">
    <location>
        <begin position="28"/>
        <end position="51"/>
    </location>
</feature>
<feature type="transmembrane region" description="Helical" evidence="1">
    <location>
        <begin position="88"/>
        <end position="110"/>
    </location>
</feature>
<keyword evidence="1" id="KW-0812">Transmembrane</keyword>
<protein>
    <submittedName>
        <fullName evidence="2">Uncharacterized protein</fullName>
    </submittedName>
</protein>
<keyword evidence="1" id="KW-0472">Membrane</keyword>
<dbReference type="AlphaFoldDB" id="A0A2U3LPH5"/>
<evidence type="ECO:0000313" key="2">
    <source>
        <dbReference type="EMBL" id="SPF53831.1"/>
    </source>
</evidence>
<sequence length="123" mass="14314">MAPALVMALNNVLLPTFGKPTIPTSKFVLIYLFHLTCKLYFIAFLIVEYLLVFFNCNDCTKNFSVRIFCSRLSTYYIYSMYNDHHPKILVHFLTSIPFISFFETLLAYAAKILFLAERYQASP</sequence>
<name>A0A2U3LPH5_9FIRM</name>
<dbReference type="EMBL" id="OMOF01000670">
    <property type="protein sequence ID" value="SPF53831.1"/>
    <property type="molecule type" value="Genomic_DNA"/>
</dbReference>
<proteinExistence type="predicted"/>
<gene>
    <name evidence="2" type="ORF">SBF1_7010007</name>
</gene>
<keyword evidence="1" id="KW-1133">Transmembrane helix</keyword>
<dbReference type="Proteomes" id="UP000238916">
    <property type="component" value="Unassembled WGS sequence"/>
</dbReference>
<reference evidence="3" key="1">
    <citation type="submission" date="2018-02" db="EMBL/GenBank/DDBJ databases">
        <authorList>
            <person name="Hausmann B."/>
        </authorList>
    </citation>
    <scope>NUCLEOTIDE SEQUENCE [LARGE SCALE GENOMIC DNA]</scope>
    <source>
        <strain evidence="3">Peat soil MAG SbF1</strain>
    </source>
</reference>